<evidence type="ECO:0000256" key="2">
    <source>
        <dbReference type="ARBA" id="ARBA00023002"/>
    </source>
</evidence>
<dbReference type="InterPro" id="IPR020904">
    <property type="entry name" value="Sc_DH/Rdtase_CS"/>
</dbReference>
<dbReference type="EMBL" id="JALXKZ020000038">
    <property type="protein sequence ID" value="MCV7629824.1"/>
    <property type="molecule type" value="Genomic_DNA"/>
</dbReference>
<dbReference type="AlphaFoldDB" id="A0AAP3AIM1"/>
<evidence type="ECO:0000313" key="5">
    <source>
        <dbReference type="Proteomes" id="UP001205867"/>
    </source>
</evidence>
<organism evidence="4 5">
    <name type="scientific">Micrococcus luteus</name>
    <name type="common">Micrococcus lysodeikticus</name>
    <dbReference type="NCBI Taxonomy" id="1270"/>
    <lineage>
        <taxon>Bacteria</taxon>
        <taxon>Bacillati</taxon>
        <taxon>Actinomycetota</taxon>
        <taxon>Actinomycetes</taxon>
        <taxon>Micrococcales</taxon>
        <taxon>Micrococcaceae</taxon>
        <taxon>Micrococcus</taxon>
    </lineage>
</organism>
<evidence type="ECO:0000313" key="4">
    <source>
        <dbReference type="EMBL" id="MCV7629824.1"/>
    </source>
</evidence>
<sequence>MTTQQTWLITGASGGFGLALAREALKAGHRVVATTRQEILPLDHDNLTVMRLDPADRTACRHVVEQVVDDAGRLDVLVNNAGYGLVGAIEEVSEEEARAILDVDLLAPLWLTQAALPVMRDQGTGHIVQISSTGGVGAMSFLGLYNAAKWGLEGFSEALSGEVSSMGIRVTLAEVSAMDTAWATSGMAFSAPLAEYDATREKALGTATVPWPSEPGTTGGGTAPDEIARALLDHVAADAGPLRLVLGEAAPEQITAVLEQRRQDYASQPGFAGFAS</sequence>
<accession>A0AAP3AIM1</accession>
<dbReference type="GO" id="GO:0016491">
    <property type="term" value="F:oxidoreductase activity"/>
    <property type="evidence" value="ECO:0007669"/>
    <property type="project" value="UniProtKB-KW"/>
</dbReference>
<dbReference type="PANTHER" id="PTHR43976">
    <property type="entry name" value="SHORT CHAIN DEHYDROGENASE"/>
    <property type="match status" value="1"/>
</dbReference>
<name>A0AAP3AIM1_MICLU</name>
<dbReference type="PROSITE" id="PS00061">
    <property type="entry name" value="ADH_SHORT"/>
    <property type="match status" value="1"/>
</dbReference>
<dbReference type="RefSeq" id="WP_031943909.1">
    <property type="nucleotide sequence ID" value="NZ_JBEYCW010000036.1"/>
</dbReference>
<dbReference type="PRINTS" id="PR00080">
    <property type="entry name" value="SDRFAMILY"/>
</dbReference>
<evidence type="ECO:0000256" key="3">
    <source>
        <dbReference type="RuleBase" id="RU000363"/>
    </source>
</evidence>
<keyword evidence="2" id="KW-0560">Oxidoreductase</keyword>
<gene>
    <name evidence="4" type="ORF">M3A82_010845</name>
</gene>
<comment type="similarity">
    <text evidence="1 3">Belongs to the short-chain dehydrogenases/reductases (SDR) family.</text>
</comment>
<dbReference type="InterPro" id="IPR002347">
    <property type="entry name" value="SDR_fam"/>
</dbReference>
<dbReference type="PANTHER" id="PTHR43976:SF16">
    <property type="entry name" value="SHORT-CHAIN DEHYDROGENASE_REDUCTASE FAMILY PROTEIN"/>
    <property type="match status" value="1"/>
</dbReference>
<dbReference type="Proteomes" id="UP001205867">
    <property type="component" value="Unassembled WGS sequence"/>
</dbReference>
<dbReference type="Pfam" id="PF00106">
    <property type="entry name" value="adh_short"/>
    <property type="match status" value="1"/>
</dbReference>
<dbReference type="PRINTS" id="PR00081">
    <property type="entry name" value="GDHRDH"/>
</dbReference>
<dbReference type="SUPFAM" id="SSF51735">
    <property type="entry name" value="NAD(P)-binding Rossmann-fold domains"/>
    <property type="match status" value="1"/>
</dbReference>
<dbReference type="InterPro" id="IPR051911">
    <property type="entry name" value="SDR_oxidoreductase"/>
</dbReference>
<dbReference type="InterPro" id="IPR036291">
    <property type="entry name" value="NAD(P)-bd_dom_sf"/>
</dbReference>
<proteinExistence type="inferred from homology"/>
<comment type="caution">
    <text evidence="4">The sequence shown here is derived from an EMBL/GenBank/DDBJ whole genome shotgun (WGS) entry which is preliminary data.</text>
</comment>
<protein>
    <submittedName>
        <fullName evidence="4">SDR family NAD(P)-dependent oxidoreductase</fullName>
    </submittedName>
</protein>
<evidence type="ECO:0000256" key="1">
    <source>
        <dbReference type="ARBA" id="ARBA00006484"/>
    </source>
</evidence>
<dbReference type="CDD" id="cd05374">
    <property type="entry name" value="17beta-HSD-like_SDR_c"/>
    <property type="match status" value="1"/>
</dbReference>
<reference evidence="4" key="1">
    <citation type="submission" date="2023-06" db="EMBL/GenBank/DDBJ databases">
        <title>lsaBGC provides a comprehensive framework for evolutionary analysis of biosynthetic gene clusters within focal taxa.</title>
        <authorList>
            <person name="Salamzade R."/>
            <person name="Sandstrom S."/>
            <person name="Kalan L.R."/>
        </authorList>
    </citation>
    <scope>NUCLEOTIDE SEQUENCE</scope>
    <source>
        <strain evidence="4">P3-SID899</strain>
    </source>
</reference>
<dbReference type="Gene3D" id="3.40.50.720">
    <property type="entry name" value="NAD(P)-binding Rossmann-like Domain"/>
    <property type="match status" value="1"/>
</dbReference>